<accession>A0A6S7GD03</accession>
<dbReference type="Gene3D" id="3.30.420.10">
    <property type="entry name" value="Ribonuclease H-like superfamily/Ribonuclease H"/>
    <property type="match status" value="1"/>
</dbReference>
<dbReference type="PROSITE" id="PS50994">
    <property type="entry name" value="INTEGRASE"/>
    <property type="match status" value="1"/>
</dbReference>
<dbReference type="PANTHER" id="PTHR37984">
    <property type="entry name" value="PROTEIN CBG26694"/>
    <property type="match status" value="1"/>
</dbReference>
<dbReference type="InterPro" id="IPR036397">
    <property type="entry name" value="RNaseH_sf"/>
</dbReference>
<reference evidence="1" key="1">
    <citation type="submission" date="2020-04" db="EMBL/GenBank/DDBJ databases">
        <authorList>
            <person name="Alioto T."/>
            <person name="Alioto T."/>
            <person name="Gomez Garrido J."/>
        </authorList>
    </citation>
    <scope>NUCLEOTIDE SEQUENCE</scope>
    <source>
        <strain evidence="1">A484AB</strain>
    </source>
</reference>
<dbReference type="InterPro" id="IPR001584">
    <property type="entry name" value="Integrase_cat-core"/>
</dbReference>
<evidence type="ECO:0000313" key="2">
    <source>
        <dbReference type="Proteomes" id="UP001152795"/>
    </source>
</evidence>
<proteinExistence type="predicted"/>
<dbReference type="Pfam" id="PF00665">
    <property type="entry name" value="rve"/>
    <property type="match status" value="1"/>
</dbReference>
<keyword evidence="2" id="KW-1185">Reference proteome</keyword>
<dbReference type="PANTHER" id="PTHR37984:SF5">
    <property type="entry name" value="PROTEIN NYNRIN-LIKE"/>
    <property type="match status" value="1"/>
</dbReference>
<dbReference type="GO" id="GO:0003676">
    <property type="term" value="F:nucleic acid binding"/>
    <property type="evidence" value="ECO:0007669"/>
    <property type="project" value="InterPro"/>
</dbReference>
<protein>
    <submittedName>
        <fullName evidence="1">Disks large</fullName>
    </submittedName>
</protein>
<dbReference type="SUPFAM" id="SSF53098">
    <property type="entry name" value="Ribonuclease H-like"/>
    <property type="match status" value="1"/>
</dbReference>
<dbReference type="InterPro" id="IPR050951">
    <property type="entry name" value="Retrovirus_Pol_polyprotein"/>
</dbReference>
<dbReference type="Pfam" id="PF00078">
    <property type="entry name" value="RVT_1"/>
    <property type="match status" value="1"/>
</dbReference>
<name>A0A6S7GD03_PARCT</name>
<dbReference type="EMBL" id="CACRXK020001507">
    <property type="protein sequence ID" value="CAB3989545.1"/>
    <property type="molecule type" value="Genomic_DNA"/>
</dbReference>
<dbReference type="Proteomes" id="UP001152795">
    <property type="component" value="Unassembled WGS sequence"/>
</dbReference>
<dbReference type="GO" id="GO:0015074">
    <property type="term" value="P:DNA integration"/>
    <property type="evidence" value="ECO:0007669"/>
    <property type="project" value="InterPro"/>
</dbReference>
<evidence type="ECO:0000313" key="1">
    <source>
        <dbReference type="EMBL" id="CAB3989545.1"/>
    </source>
</evidence>
<gene>
    <name evidence="1" type="ORF">PACLA_8A018946</name>
</gene>
<dbReference type="AlphaFoldDB" id="A0A6S7GD03"/>
<dbReference type="OrthoDB" id="10058978at2759"/>
<comment type="caution">
    <text evidence="1">The sequence shown here is derived from an EMBL/GenBank/DDBJ whole genome shotgun (WGS) entry which is preliminary data.</text>
</comment>
<organism evidence="1 2">
    <name type="scientific">Paramuricea clavata</name>
    <name type="common">Red gorgonian</name>
    <name type="synonym">Violescent sea-whip</name>
    <dbReference type="NCBI Taxonomy" id="317549"/>
    <lineage>
        <taxon>Eukaryota</taxon>
        <taxon>Metazoa</taxon>
        <taxon>Cnidaria</taxon>
        <taxon>Anthozoa</taxon>
        <taxon>Octocorallia</taxon>
        <taxon>Malacalcyonacea</taxon>
        <taxon>Plexauridae</taxon>
        <taxon>Paramuricea</taxon>
    </lineage>
</organism>
<dbReference type="InterPro" id="IPR000477">
    <property type="entry name" value="RT_dom"/>
</dbReference>
<sequence length="926" mass="103873">MDSKFINPPKYHNDYRTWKQEIELWTKVTGLAKAKQGIAVCLTLDGKAKEVGLELGDDLGGEDGLGYLLRKLDTLFLKATTESDYKAYKNFDTVRKKPSTSMAEYIVDFDSLYTKIKKREMALPEAVLAFKLLDGAGLTENQRQLALTACSDLKYESMKSTLKRIFGGALSDSASGVTGDEAISMKQEAMYSASNRSQVRTSLIKDRSNRKTNPLNRFGQPTRCRICQSIFHYATNCPDKSERVHLSEDVPPSEEGVESVNITLLTQSEILIAESYGTAILDTACTKTVSGKSWIQNFVEKAGKVLSTQKSHRPSKFGHGSLIYSDKVVTIAAKIGKTNCKIKVEVVPIELPLLLSKESLKRAGAELDIPNDEAILFGEKLKLELTSSGHYCVSIMGNQNKDEVEDVMYSKTTFQGMNDAEKRKKLLKLHYQFGHASAMKLIQLLKSADIKDEQLFIILQEVVDGCDTCQKFKKSPARPVVGLPRASDFNETVAVDLHQLGSNIWYLHIIDEFSRLSNACIVYNKEPETFIEMFIKHWVSVYGAPKRLVSDNGGEFNNHLVRDMCENFGIEVITTPAYSPWSNGTCERHNLILTEILVKLRESHAYDWEISLCWAVAAKNALNNVNGFSPYQIVFGRNPNLPSAFSDKLPALEGQTTSDNVASHINAMYAAREEFVKAERSEKIRRALRKNTRNTDEVYKSGNKVYYKRPDETKWKGPGVVIRVEGPVVFVRHGGSLVRVHRCRLQKVCSDNKVVSSGNTEADNIPVVGKLQMLYPFLKENRQMKTNYRPVNLLVSLSKAFDKVWHKGLLTKLKSIGINGPLLQWLESYLTERYQRVTIEATSSDWARIEAGVPQGSVVGPLLFLIYINDIADVSSTCFLFADDSLLLDEVISLIDTANKLNNNLDSISMWADRWLVTMNANKTKT</sequence>
<dbReference type="PROSITE" id="PS50878">
    <property type="entry name" value="RT_POL"/>
    <property type="match status" value="1"/>
</dbReference>
<dbReference type="InterPro" id="IPR012337">
    <property type="entry name" value="RNaseH-like_sf"/>
</dbReference>